<dbReference type="KEGG" id="ffu:CLAFUR5_02445"/>
<protein>
    <submittedName>
        <fullName evidence="2">Uncharacterized protein</fullName>
    </submittedName>
</protein>
<dbReference type="RefSeq" id="XP_047758890.1">
    <property type="nucleotide sequence ID" value="XM_047901593.1"/>
</dbReference>
<evidence type="ECO:0000313" key="3">
    <source>
        <dbReference type="Proteomes" id="UP000756132"/>
    </source>
</evidence>
<feature type="compositionally biased region" description="Acidic residues" evidence="1">
    <location>
        <begin position="32"/>
        <end position="44"/>
    </location>
</feature>
<proteinExistence type="predicted"/>
<name>A0A9Q8LBU8_PASFU</name>
<dbReference type="OrthoDB" id="3796227at2759"/>
<dbReference type="GeneID" id="71982323"/>
<accession>A0A9Q8LBU8</accession>
<sequence>MSATTTAITTKTHVKSGPKGKGGVPSKRPLRDEDDDKGSDEDAGDGGKKKPASKVPRAYNDGIGTAASERFGLPNDIAISSIELLTYFPKHAALWPELLLRLVRNDFSLPECAVRQLYARGNLDKAEFTRRYASLRKAAKTAGQRKFNDPNFTLTSYKNGQNQQPGHPDLQPYTMADVPAGGQIEHLYHVNRMTVPAAPPPNIPLNQARATLADLANGVTQHPPPGQRGVLTKCILWAIANSQDANYDTHNLMTIVNMAGNNFVPDAGANTLTWDQDGMTDTQTIPRP</sequence>
<organism evidence="2 3">
    <name type="scientific">Passalora fulva</name>
    <name type="common">Tomato leaf mold</name>
    <name type="synonym">Cladosporium fulvum</name>
    <dbReference type="NCBI Taxonomy" id="5499"/>
    <lineage>
        <taxon>Eukaryota</taxon>
        <taxon>Fungi</taxon>
        <taxon>Dikarya</taxon>
        <taxon>Ascomycota</taxon>
        <taxon>Pezizomycotina</taxon>
        <taxon>Dothideomycetes</taxon>
        <taxon>Dothideomycetidae</taxon>
        <taxon>Mycosphaerellales</taxon>
        <taxon>Mycosphaerellaceae</taxon>
        <taxon>Fulvia</taxon>
    </lineage>
</organism>
<gene>
    <name evidence="2" type="ORF">CLAFUR5_02445</name>
</gene>
<reference evidence="2" key="2">
    <citation type="journal article" date="2022" name="Microb. Genom.">
        <title>A chromosome-scale genome assembly of the tomato pathogen Cladosporium fulvum reveals a compartmentalized genome architecture and the presence of a dispensable chromosome.</title>
        <authorList>
            <person name="Zaccaron A.Z."/>
            <person name="Chen L.H."/>
            <person name="Samaras A."/>
            <person name="Stergiopoulos I."/>
        </authorList>
    </citation>
    <scope>NUCLEOTIDE SEQUENCE</scope>
    <source>
        <strain evidence="2">Race5_Kim</strain>
    </source>
</reference>
<evidence type="ECO:0000313" key="2">
    <source>
        <dbReference type="EMBL" id="UJO14524.1"/>
    </source>
</evidence>
<dbReference type="EMBL" id="CP090164">
    <property type="protein sequence ID" value="UJO14524.1"/>
    <property type="molecule type" value="Genomic_DNA"/>
</dbReference>
<keyword evidence="3" id="KW-1185">Reference proteome</keyword>
<dbReference type="AlphaFoldDB" id="A0A9Q8LBU8"/>
<feature type="region of interest" description="Disordered" evidence="1">
    <location>
        <begin position="1"/>
        <end position="60"/>
    </location>
</feature>
<feature type="compositionally biased region" description="Low complexity" evidence="1">
    <location>
        <begin position="1"/>
        <end position="11"/>
    </location>
</feature>
<evidence type="ECO:0000256" key="1">
    <source>
        <dbReference type="SAM" id="MobiDB-lite"/>
    </source>
</evidence>
<reference evidence="2" key="1">
    <citation type="submission" date="2021-12" db="EMBL/GenBank/DDBJ databases">
        <authorList>
            <person name="Zaccaron A."/>
            <person name="Stergiopoulos I."/>
        </authorList>
    </citation>
    <scope>NUCLEOTIDE SEQUENCE</scope>
    <source>
        <strain evidence="2">Race5_Kim</strain>
    </source>
</reference>
<dbReference type="Proteomes" id="UP000756132">
    <property type="component" value="Chromosome 2"/>
</dbReference>